<gene>
    <name evidence="2" type="ORF">BB561_006642</name>
</gene>
<keyword evidence="3" id="KW-1185">Reference proteome</keyword>
<evidence type="ECO:0000313" key="2">
    <source>
        <dbReference type="EMBL" id="PVU86622.1"/>
    </source>
</evidence>
<name>A0A2T9Y2Q1_9FUNG</name>
<protein>
    <submittedName>
        <fullName evidence="2">Uncharacterized protein</fullName>
    </submittedName>
</protein>
<reference evidence="2 3" key="1">
    <citation type="journal article" date="2018" name="MBio">
        <title>Comparative Genomics Reveals the Core Gene Toolbox for the Fungus-Insect Symbiosis.</title>
        <authorList>
            <person name="Wang Y."/>
            <person name="Stata M."/>
            <person name="Wang W."/>
            <person name="Stajich J.E."/>
            <person name="White M.M."/>
            <person name="Moncalvo J.M."/>
        </authorList>
    </citation>
    <scope>NUCLEOTIDE SEQUENCE [LARGE SCALE GENOMIC DNA]</scope>
    <source>
        <strain evidence="2 3">SWE-8-4</strain>
    </source>
</reference>
<proteinExistence type="predicted"/>
<dbReference type="EMBL" id="MBFR01000635">
    <property type="protein sequence ID" value="PVU86622.1"/>
    <property type="molecule type" value="Genomic_DNA"/>
</dbReference>
<dbReference type="AlphaFoldDB" id="A0A2T9Y2Q1"/>
<dbReference type="OrthoDB" id="5545891at2759"/>
<organism evidence="2 3">
    <name type="scientific">Smittium simulii</name>
    <dbReference type="NCBI Taxonomy" id="133385"/>
    <lineage>
        <taxon>Eukaryota</taxon>
        <taxon>Fungi</taxon>
        <taxon>Fungi incertae sedis</taxon>
        <taxon>Zoopagomycota</taxon>
        <taxon>Kickxellomycotina</taxon>
        <taxon>Harpellomycetes</taxon>
        <taxon>Harpellales</taxon>
        <taxon>Legeriomycetaceae</taxon>
        <taxon>Smittium</taxon>
    </lineage>
</organism>
<feature type="region of interest" description="Disordered" evidence="1">
    <location>
        <begin position="410"/>
        <end position="432"/>
    </location>
</feature>
<comment type="caution">
    <text evidence="2">The sequence shown here is derived from an EMBL/GenBank/DDBJ whole genome shotgun (WGS) entry which is preliminary data.</text>
</comment>
<feature type="compositionally biased region" description="Polar residues" evidence="1">
    <location>
        <begin position="410"/>
        <end position="421"/>
    </location>
</feature>
<evidence type="ECO:0000256" key="1">
    <source>
        <dbReference type="SAM" id="MobiDB-lite"/>
    </source>
</evidence>
<dbReference type="Proteomes" id="UP000245383">
    <property type="component" value="Unassembled WGS sequence"/>
</dbReference>
<accession>A0A2T9Y2Q1</accession>
<evidence type="ECO:0000313" key="3">
    <source>
        <dbReference type="Proteomes" id="UP000245383"/>
    </source>
</evidence>
<feature type="compositionally biased region" description="Basic and acidic residues" evidence="1">
    <location>
        <begin position="423"/>
        <end position="432"/>
    </location>
</feature>
<sequence length="482" mass="55614">MGENTIRIIKNLTNKVFPTIEENFFCSPLTDKKRKEEFLVAPRVVRWSNYPTLANITRLIDLFVHQKSLYNPEILPEGDNIVFAHTIRILLSDLVTTISQLRMDTVHREMNLAGKPPQISEPETEPLFEPEAFNALVTAKNATRRTGTSNTPISNTVTMSLHRLNKLKTLPQLCRQTARRQTINIVFAGRIIVCKANKRTMGSKHCREGIQNSVQKSESEKAKVFAKKKSALVQNETSRKSKQSADKKNFCSITKKSNKGSENKKLWILQPTVCNTKENMRNQTSPQFEEAELTSREKKLQSGDIVNNISYQCRKDDMTLLNLKDALTHLMIHQLCKKYLKLSWNVKAYQFKEDKKNMYGIHIKHLEKSERVGVSDKLKEVSNHSSAENHAFRNSDKFKEYYFQSLNTQKQGLTPRSAKTNNNRKELKNRALSESDTWKSTVILSEPAIQNLMFWKIQLKTWNRQPFLEETPELNFLQIPAT</sequence>